<feature type="region of interest" description="Disordered" evidence="1">
    <location>
        <begin position="255"/>
        <end position="316"/>
    </location>
</feature>
<comment type="caution">
    <text evidence="3">The sequence shown here is derived from an EMBL/GenBank/DDBJ whole genome shotgun (WGS) entry which is preliminary data.</text>
</comment>
<reference evidence="3 4" key="1">
    <citation type="submission" date="2020-01" db="EMBL/GenBank/DDBJ databases">
        <authorList>
            <consortium name="DOE Joint Genome Institute"/>
            <person name="Haridas S."/>
            <person name="Albert R."/>
            <person name="Binder M."/>
            <person name="Bloem J."/>
            <person name="Labutti K."/>
            <person name="Salamov A."/>
            <person name="Andreopoulos B."/>
            <person name="Baker S.E."/>
            <person name="Barry K."/>
            <person name="Bills G."/>
            <person name="Bluhm B.H."/>
            <person name="Cannon C."/>
            <person name="Castanera R."/>
            <person name="Culley D.E."/>
            <person name="Daum C."/>
            <person name="Ezra D."/>
            <person name="Gonzalez J.B."/>
            <person name="Henrissat B."/>
            <person name="Kuo A."/>
            <person name="Liang C."/>
            <person name="Lipzen A."/>
            <person name="Lutzoni F."/>
            <person name="Magnuson J."/>
            <person name="Mondo S."/>
            <person name="Nolan M."/>
            <person name="Ohm R."/>
            <person name="Pangilinan J."/>
            <person name="Park H.-J.H."/>
            <person name="Ramirez L."/>
            <person name="Alfaro M."/>
            <person name="Sun H."/>
            <person name="Tritt A."/>
            <person name="Yoshinaga Y."/>
            <person name="Zwiers L.-H.L."/>
            <person name="Turgeon B.G."/>
            <person name="Goodwin S.B."/>
            <person name="Spatafora J.W."/>
            <person name="Crous P.W."/>
            <person name="Grigoriev I.V."/>
        </authorList>
    </citation>
    <scope>NUCLEOTIDE SEQUENCE [LARGE SCALE GENOMIC DNA]</scope>
    <source>
        <strain evidence="3 4">CBS 611.86</strain>
    </source>
</reference>
<keyword evidence="4" id="KW-1185">Reference proteome</keyword>
<dbReference type="PROSITE" id="PS51184">
    <property type="entry name" value="JMJC"/>
    <property type="match status" value="1"/>
</dbReference>
<evidence type="ECO:0000256" key="1">
    <source>
        <dbReference type="SAM" id="MobiDB-lite"/>
    </source>
</evidence>
<sequence>MSLTPLVQSAIDLLPIYHDAFDSADTRASVQTFRESLHAISEPNEIFEACIGIRNRLLDCYSSQQQHFELLFESIDTVMQEECPRYTEQKLLWSASQDTNDENLQRWKRFIDVVEKGRDLRKQCFPPLDKTGNVWGDDKVRHYGWALTSLKFCKLLGQVAAKKSWEEAVAKLNQLIARRIAKGRVKDSANPIEQVDLLDLLAWDGACTFTKTGTKGQELYAVENATISLVDLPRGYGLDRFGLIVRDDYVCTTSRESTPLSPPISMPSLSQATTPSEVPDVTAVPELPRQRTPPLDATTVLRSSVSSDDLALRSGTTKPARISHVVDTTGFRAPLQSEEIGRDLRRSARSRAVPIDSYEESSPSSKRNDTRKPRSDGAPNQRNCSCLRSVAAELLDAIERDCYTAGDAEIIDKHSGEQKSLCSKHIKQYARWSTSGLMFHRRLALLEPAVAVDEPFSNPLGLSLQKRCLSLPELDSPCFKRQAKSPFPKEASPFLNSSASRPLHNVAEDAIFLQDVLTELRSRSPKEGTWDEQNVKSMLRLLDRATQPVTAGSDDTTEAYFLSGSDAEAHLQPNITLYGPIITTHQQPFQWSEGSRPIKQLFDRMWNLNREVSVQDPSHAIDEKSCRQMTLYDVRKSFLENSDNRRLNVLEMRNPLPRSTLPRFLTGEDCQLLSQIRDVVLDGTTAQRISAPAKKWKEWKDDEEWILLAQGGALTLTHQDSCGKATWLTVQEGLVGFGWMSHPTEEERSKWSEGPVDFSSGRIRYVVLRPGQTIYFELGTIHFVFRLQKTQTLMFGGHVLRWSRIPLWIDVLRKQLSSPDTSNEDLPPQLVRTYVDAVAQLVGDRAERGMDSGIADTFLSLKNELYRHPKLSRSK</sequence>
<name>A0A7C8M1C3_9PLEO</name>
<dbReference type="EMBL" id="JAADJZ010000037">
    <property type="protein sequence ID" value="KAF2865078.1"/>
    <property type="molecule type" value="Genomic_DNA"/>
</dbReference>
<dbReference type="Gene3D" id="2.60.120.650">
    <property type="entry name" value="Cupin"/>
    <property type="match status" value="1"/>
</dbReference>
<dbReference type="InterPro" id="IPR003347">
    <property type="entry name" value="JmjC_dom"/>
</dbReference>
<evidence type="ECO:0000259" key="2">
    <source>
        <dbReference type="PROSITE" id="PS51184"/>
    </source>
</evidence>
<accession>A0A7C8M1C3</accession>
<evidence type="ECO:0000313" key="3">
    <source>
        <dbReference type="EMBL" id="KAF2865078.1"/>
    </source>
</evidence>
<organism evidence="3 4">
    <name type="scientific">Massariosphaeria phaeospora</name>
    <dbReference type="NCBI Taxonomy" id="100035"/>
    <lineage>
        <taxon>Eukaryota</taxon>
        <taxon>Fungi</taxon>
        <taxon>Dikarya</taxon>
        <taxon>Ascomycota</taxon>
        <taxon>Pezizomycotina</taxon>
        <taxon>Dothideomycetes</taxon>
        <taxon>Pleosporomycetidae</taxon>
        <taxon>Pleosporales</taxon>
        <taxon>Pleosporales incertae sedis</taxon>
        <taxon>Massariosphaeria</taxon>
    </lineage>
</organism>
<dbReference type="Proteomes" id="UP000481861">
    <property type="component" value="Unassembled WGS sequence"/>
</dbReference>
<feature type="domain" description="JmjC" evidence="2">
    <location>
        <begin position="650"/>
        <end position="816"/>
    </location>
</feature>
<proteinExistence type="predicted"/>
<dbReference type="OrthoDB" id="3860121at2759"/>
<dbReference type="AlphaFoldDB" id="A0A7C8M1C3"/>
<evidence type="ECO:0000313" key="4">
    <source>
        <dbReference type="Proteomes" id="UP000481861"/>
    </source>
</evidence>
<feature type="compositionally biased region" description="Basic and acidic residues" evidence="1">
    <location>
        <begin position="366"/>
        <end position="375"/>
    </location>
</feature>
<protein>
    <recommendedName>
        <fullName evidence="2">JmjC domain-containing protein</fullName>
    </recommendedName>
</protein>
<gene>
    <name evidence="3" type="ORF">BDV95DRAFT_266836</name>
</gene>
<feature type="region of interest" description="Disordered" evidence="1">
    <location>
        <begin position="337"/>
        <end position="382"/>
    </location>
</feature>
<dbReference type="SUPFAM" id="SSF51197">
    <property type="entry name" value="Clavaminate synthase-like"/>
    <property type="match status" value="1"/>
</dbReference>